<proteinExistence type="inferred from homology"/>
<evidence type="ECO:0000259" key="8">
    <source>
        <dbReference type="Pfam" id="PF05598"/>
    </source>
</evidence>
<dbReference type="EMBL" id="CP048711">
    <property type="protein sequence ID" value="QIB64355.1"/>
    <property type="molecule type" value="Genomic_DNA"/>
</dbReference>
<dbReference type="PANTHER" id="PTHR35604">
    <property type="entry name" value="TRANSPOSASE INSH FOR INSERTION SEQUENCE ELEMENT IS5A-RELATED"/>
    <property type="match status" value="1"/>
</dbReference>
<dbReference type="InterPro" id="IPR008490">
    <property type="entry name" value="Transposase_InsH_N"/>
</dbReference>
<accession>A0A6C0U4N2</accession>
<sequence length="362" mass="40966">MRGDYQEGGDLFSYVSLEQRIPKRHPIRKMRKLVDEALTNLDSIFNEIYADCGRPSIPPERLIRASLLQVFYSIRSERQLMEQLDYNLMFRWFVGLSVDDPVWNPSTFSKNRDRLAQADIGRRLFEEIVEMARRRSLTSNDHFSVDGTLIAAWASHKSVRRKDGSDDDNPDGVGRNAGRNFHGEKRSNKTHASRTDPEALLASKGQGMGARPSYTGHTLMENRNGLLVNADLTSATGTAERDAAIDMATVLKSGATLGADKGYDTREFVDVLRFLDVTPHVAQNLKRAGGSAIDGRTTRHLGYEISQRVRKRVEEPFGWAKQIGGLRQTKFRGLTRVRQDFLRVMAAYNLIRIRNLLPEAAW</sequence>
<dbReference type="KEGG" id="kim:G3T16_06635"/>
<dbReference type="KEGG" id="kim:G3T16_05935"/>
<dbReference type="KEGG" id="kim:G3T16_18575"/>
<evidence type="ECO:0000256" key="2">
    <source>
        <dbReference type="ARBA" id="ARBA00010075"/>
    </source>
</evidence>
<comment type="function">
    <text evidence="1">Involved in the transposition of the insertion sequence IS5.</text>
</comment>
<evidence type="ECO:0000313" key="9">
    <source>
        <dbReference type="EMBL" id="QIB64355.1"/>
    </source>
</evidence>
<evidence type="ECO:0000313" key="14">
    <source>
        <dbReference type="EMBL" id="QIB67102.1"/>
    </source>
</evidence>
<evidence type="ECO:0000313" key="10">
    <source>
        <dbReference type="EMBL" id="QIB65009.1"/>
    </source>
</evidence>
<evidence type="ECO:0000256" key="6">
    <source>
        <dbReference type="SAM" id="MobiDB-lite"/>
    </source>
</evidence>
<keyword evidence="4" id="KW-0238">DNA-binding</keyword>
<comment type="similarity">
    <text evidence="2">Belongs to the transposase 11 family.</text>
</comment>
<dbReference type="AlphaFoldDB" id="A0A6C0U4N2"/>
<organism evidence="14 15">
    <name type="scientific">Kineobactrum salinum</name>
    <dbReference type="NCBI Taxonomy" id="2708301"/>
    <lineage>
        <taxon>Bacteria</taxon>
        <taxon>Pseudomonadati</taxon>
        <taxon>Pseudomonadota</taxon>
        <taxon>Gammaproteobacteria</taxon>
        <taxon>Cellvibrionales</taxon>
        <taxon>Halieaceae</taxon>
        <taxon>Kineobactrum</taxon>
    </lineage>
</organism>
<dbReference type="InterPro" id="IPR047959">
    <property type="entry name" value="Transpos_IS5"/>
</dbReference>
<dbReference type="RefSeq" id="WP_163493605.1">
    <property type="nucleotide sequence ID" value="NZ_CP048711.1"/>
</dbReference>
<feature type="compositionally biased region" description="Basic and acidic residues" evidence="6">
    <location>
        <begin position="181"/>
        <end position="197"/>
    </location>
</feature>
<dbReference type="Proteomes" id="UP000477680">
    <property type="component" value="Chromosome"/>
</dbReference>
<evidence type="ECO:0000313" key="15">
    <source>
        <dbReference type="Proteomes" id="UP000477680"/>
    </source>
</evidence>
<dbReference type="GO" id="GO:0003677">
    <property type="term" value="F:DNA binding"/>
    <property type="evidence" value="ECO:0007669"/>
    <property type="project" value="UniProtKB-KW"/>
</dbReference>
<keyword evidence="3" id="KW-0815">Transposition</keyword>
<dbReference type="KEGG" id="kim:G3T16_06325"/>
<evidence type="ECO:0000313" key="12">
    <source>
        <dbReference type="EMBL" id="QIB65129.1"/>
    </source>
</evidence>
<evidence type="ECO:0000256" key="3">
    <source>
        <dbReference type="ARBA" id="ARBA00022578"/>
    </source>
</evidence>
<dbReference type="EMBL" id="CP048711">
    <property type="protein sequence ID" value="QIB67102.1"/>
    <property type="molecule type" value="Genomic_DNA"/>
</dbReference>
<dbReference type="NCBIfam" id="NF033581">
    <property type="entry name" value="transpos_IS5_4"/>
    <property type="match status" value="1"/>
</dbReference>
<dbReference type="KEGG" id="kim:G3T16_01970"/>
<dbReference type="PANTHER" id="PTHR35604:SF2">
    <property type="entry name" value="TRANSPOSASE INSH FOR INSERTION SEQUENCE ELEMENT IS5A-RELATED"/>
    <property type="match status" value="1"/>
</dbReference>
<dbReference type="KEGG" id="kim:G3T16_09985"/>
<dbReference type="GO" id="GO:0006313">
    <property type="term" value="P:DNA transposition"/>
    <property type="evidence" value="ECO:0007669"/>
    <property type="project" value="InterPro"/>
</dbReference>
<dbReference type="EMBL" id="CP048711">
    <property type="protein sequence ID" value="QIB65129.1"/>
    <property type="molecule type" value="Genomic_DNA"/>
</dbReference>
<dbReference type="InterPro" id="IPR002559">
    <property type="entry name" value="Transposase_11"/>
</dbReference>
<dbReference type="GO" id="GO:0004803">
    <property type="term" value="F:transposase activity"/>
    <property type="evidence" value="ECO:0007669"/>
    <property type="project" value="InterPro"/>
</dbReference>
<dbReference type="EMBL" id="CP048711">
    <property type="protein sequence ID" value="QIB65072.1"/>
    <property type="molecule type" value="Genomic_DNA"/>
</dbReference>
<feature type="domain" description="Transposase IS4-like" evidence="7">
    <location>
        <begin position="210"/>
        <end position="350"/>
    </location>
</feature>
<evidence type="ECO:0000256" key="1">
    <source>
        <dbReference type="ARBA" id="ARBA00003544"/>
    </source>
</evidence>
<evidence type="ECO:0000259" key="7">
    <source>
        <dbReference type="Pfam" id="PF01609"/>
    </source>
</evidence>
<feature type="domain" description="Transposase InsH N-terminal" evidence="8">
    <location>
        <begin position="16"/>
        <end position="114"/>
    </location>
</feature>
<evidence type="ECO:0000313" key="13">
    <source>
        <dbReference type="EMBL" id="QIB65694.1"/>
    </source>
</evidence>
<keyword evidence="15" id="KW-1185">Reference proteome</keyword>
<dbReference type="Pfam" id="PF05598">
    <property type="entry name" value="DUF772"/>
    <property type="match status" value="1"/>
</dbReference>
<evidence type="ECO:0000256" key="4">
    <source>
        <dbReference type="ARBA" id="ARBA00023125"/>
    </source>
</evidence>
<dbReference type="EMBL" id="CP048711">
    <property type="protein sequence ID" value="QIB65694.1"/>
    <property type="molecule type" value="Genomic_DNA"/>
</dbReference>
<evidence type="ECO:0000313" key="11">
    <source>
        <dbReference type="EMBL" id="QIB65072.1"/>
    </source>
</evidence>
<reference evidence="14 15" key="1">
    <citation type="submission" date="2020-02" db="EMBL/GenBank/DDBJ databases">
        <title>Genome sequencing for Kineobactrum sp. M2.</title>
        <authorList>
            <person name="Park S.-J."/>
        </authorList>
    </citation>
    <scope>NUCLEOTIDE SEQUENCE [LARGE SCALE GENOMIC DNA]</scope>
    <source>
        <strain evidence="14 15">M2</strain>
    </source>
</reference>
<feature type="region of interest" description="Disordered" evidence="6">
    <location>
        <begin position="159"/>
        <end position="217"/>
    </location>
</feature>
<dbReference type="Pfam" id="PF01609">
    <property type="entry name" value="DDE_Tnp_1"/>
    <property type="match status" value="1"/>
</dbReference>
<keyword evidence="5" id="KW-0233">DNA recombination</keyword>
<dbReference type="EMBL" id="CP048711">
    <property type="protein sequence ID" value="QIB65009.1"/>
    <property type="molecule type" value="Genomic_DNA"/>
</dbReference>
<evidence type="ECO:0000256" key="5">
    <source>
        <dbReference type="ARBA" id="ARBA00023172"/>
    </source>
</evidence>
<name>A0A6C0U4N2_9GAMM</name>
<protein>
    <submittedName>
        <fullName evidence="14">IS5 family transposase</fullName>
    </submittedName>
</protein>
<gene>
    <name evidence="9" type="ORF">G3T16_01970</name>
    <name evidence="10" type="ORF">G3T16_05935</name>
    <name evidence="11" type="ORF">G3T16_06325</name>
    <name evidence="12" type="ORF">G3T16_06635</name>
    <name evidence="13" type="ORF">G3T16_09985</name>
    <name evidence="14" type="ORF">G3T16_18575</name>
</gene>